<protein>
    <submittedName>
        <fullName evidence="2">Uncharacterized protein</fullName>
    </submittedName>
</protein>
<feature type="compositionally biased region" description="Polar residues" evidence="1">
    <location>
        <begin position="21"/>
        <end position="35"/>
    </location>
</feature>
<sequence length="68" mass="7528">MLARSLCGDNHSEDVKGSDGLSHSSDATPGFTQRWQLSKMDRTPKQLSIFKKAGVNYGMAQMVNIIDR</sequence>
<organism evidence="2 3">
    <name type="scientific">Marinobacterium zhoushanense</name>
    <dbReference type="NCBI Taxonomy" id="1679163"/>
    <lineage>
        <taxon>Bacteria</taxon>
        <taxon>Pseudomonadati</taxon>
        <taxon>Pseudomonadota</taxon>
        <taxon>Gammaproteobacteria</taxon>
        <taxon>Oceanospirillales</taxon>
        <taxon>Oceanospirillaceae</taxon>
        <taxon>Marinobacterium</taxon>
    </lineage>
</organism>
<feature type="region of interest" description="Disordered" evidence="1">
    <location>
        <begin position="1"/>
        <end position="35"/>
    </location>
</feature>
<evidence type="ECO:0000313" key="3">
    <source>
        <dbReference type="Proteomes" id="UP000629025"/>
    </source>
</evidence>
<evidence type="ECO:0000256" key="1">
    <source>
        <dbReference type="SAM" id="MobiDB-lite"/>
    </source>
</evidence>
<gene>
    <name evidence="2" type="ORF">GCM10011352_22630</name>
</gene>
<dbReference type="EMBL" id="BMIJ01000004">
    <property type="protein sequence ID" value="GGB96010.1"/>
    <property type="molecule type" value="Genomic_DNA"/>
</dbReference>
<proteinExistence type="predicted"/>
<keyword evidence="3" id="KW-1185">Reference proteome</keyword>
<dbReference type="Proteomes" id="UP000629025">
    <property type="component" value="Unassembled WGS sequence"/>
</dbReference>
<name>A0ABQ1KDE8_9GAMM</name>
<comment type="caution">
    <text evidence="2">The sequence shown here is derived from an EMBL/GenBank/DDBJ whole genome shotgun (WGS) entry which is preliminary data.</text>
</comment>
<evidence type="ECO:0000313" key="2">
    <source>
        <dbReference type="EMBL" id="GGB96010.1"/>
    </source>
</evidence>
<reference evidence="3" key="1">
    <citation type="journal article" date="2019" name="Int. J. Syst. Evol. Microbiol.">
        <title>The Global Catalogue of Microorganisms (GCM) 10K type strain sequencing project: providing services to taxonomists for standard genome sequencing and annotation.</title>
        <authorList>
            <consortium name="The Broad Institute Genomics Platform"/>
            <consortium name="The Broad Institute Genome Sequencing Center for Infectious Disease"/>
            <person name="Wu L."/>
            <person name="Ma J."/>
        </authorList>
    </citation>
    <scope>NUCLEOTIDE SEQUENCE [LARGE SCALE GENOMIC DNA]</scope>
    <source>
        <strain evidence="3">CGMCC 1.15341</strain>
    </source>
</reference>
<accession>A0ABQ1KDE8</accession>